<dbReference type="GeneID" id="108740183"/>
<dbReference type="RefSeq" id="XP_025829761.1">
    <property type="nucleotide sequence ID" value="XM_025973976.1"/>
</dbReference>
<dbReference type="GO" id="GO:0007165">
    <property type="term" value="P:signal transduction"/>
    <property type="evidence" value="ECO:0007669"/>
    <property type="project" value="TreeGrafter"/>
</dbReference>
<dbReference type="PANTHER" id="PTHR15261">
    <property type="entry name" value="THROMBOSPONDIN-TYPE LAMININ G DOMAIN AND EAR REPEAT-CONTAINING"/>
    <property type="match status" value="1"/>
</dbReference>
<feature type="chain" id="PRO_5028875407" evidence="1">
    <location>
        <begin position="22"/>
        <end position="2027"/>
    </location>
</feature>
<organism evidence="2 3">
    <name type="scientific">Agrilus planipennis</name>
    <name type="common">Emerald ash borer</name>
    <name type="synonym">Agrilus marcopoli</name>
    <dbReference type="NCBI Taxonomy" id="224129"/>
    <lineage>
        <taxon>Eukaryota</taxon>
        <taxon>Metazoa</taxon>
        <taxon>Ecdysozoa</taxon>
        <taxon>Arthropoda</taxon>
        <taxon>Hexapoda</taxon>
        <taxon>Insecta</taxon>
        <taxon>Pterygota</taxon>
        <taxon>Neoptera</taxon>
        <taxon>Endopterygota</taxon>
        <taxon>Coleoptera</taxon>
        <taxon>Polyphaga</taxon>
        <taxon>Elateriformia</taxon>
        <taxon>Buprestoidea</taxon>
        <taxon>Buprestidae</taxon>
        <taxon>Agrilinae</taxon>
        <taxon>Agrilus</taxon>
    </lineage>
</organism>
<feature type="signal peptide" evidence="1">
    <location>
        <begin position="1"/>
        <end position="21"/>
    </location>
</feature>
<proteinExistence type="predicted"/>
<reference evidence="3" key="1">
    <citation type="submission" date="2025-08" db="UniProtKB">
        <authorList>
            <consortium name="RefSeq"/>
        </authorList>
    </citation>
    <scope>IDENTIFICATION</scope>
    <source>
        <tissue evidence="3">Entire body</tissue>
    </source>
</reference>
<evidence type="ECO:0000256" key="1">
    <source>
        <dbReference type="SAM" id="SignalP"/>
    </source>
</evidence>
<dbReference type="PANTHER" id="PTHR15261:SF4">
    <property type="entry name" value="THROMBOSPONDIN-TYPE LAMININ G DOMAIN AND EAR REPEAT-CONTAINING PROTEIN"/>
    <property type="match status" value="1"/>
</dbReference>
<protein>
    <submittedName>
        <fullName evidence="3">Uncharacterized protein LOC108740183 isoform X1</fullName>
    </submittedName>
</protein>
<dbReference type="InParanoid" id="A0A7F5QX62"/>
<name>A0A7F5QX62_AGRPL</name>
<dbReference type="OrthoDB" id="188713at2759"/>
<dbReference type="KEGG" id="apln:108740183"/>
<gene>
    <name evidence="3" type="primary">LOC108740183</name>
</gene>
<keyword evidence="1" id="KW-0732">Signal</keyword>
<evidence type="ECO:0000313" key="2">
    <source>
        <dbReference type="Proteomes" id="UP000192223"/>
    </source>
</evidence>
<dbReference type="Proteomes" id="UP000192223">
    <property type="component" value="Unplaced"/>
</dbReference>
<evidence type="ECO:0000313" key="3">
    <source>
        <dbReference type="RefSeq" id="XP_025829761.1"/>
    </source>
</evidence>
<keyword evidence="2" id="KW-1185">Reference proteome</keyword>
<dbReference type="FunCoup" id="A0A7F5QX62">
    <property type="interactions" value="10"/>
</dbReference>
<accession>A0A7F5QX62</accession>
<sequence>MFELRVLFYLVILIKFYGCYTKSKDMDVLAQQFFENLKENPKIKESSFNEQVKEFIDSQIENYISLIKETKYIKNHVLTKRSTSNIDTMDTLTRDETGVYILDGFLPIYSIGTSHPKDIKLFTHKKPDVEELYAVSLEVDVKNSTRYLVIYRFIETKFSKIISRIIQTGYKLAVHTTPMFSVIVIIGEGEISEKLVEKPGVYVFDLEEKLTKIQGLDIPYASDVSLWVQNRNLFLGISRKMSLTQDKKINFEVYSPMYQWKGSHFDMVQKIKTYNAQKVLPFSIWDSHYLIYADRRNNKGESNIFSELYKYDIHSGQYVLHQKILTYGVKDVKHFCFFQRNMKEDFLIITNSNNTESKNFSFRVFITSFFMRFFVAKTLILKFVDDYFLPFQHIENLERVKEWLPVIGENGSFALLAVTEDSGLRAFQYNGWNFEDTDLEYSDRAFTKGVNSVSFYLIDNQPLIIVANENDNGKMMNIFEPVFTHKNMLNDFHNEMLVWCEENLKFLQENNKKINKRQTTISKEKQLITEIQAEIDKNFETIAELEQIIENAVKVSETNVILGDVTAGKITLSQEKNTIKSLTSTTVNNVDVVKLLKNVISLNEDFTVQNLLKLKSVRIDNKIKPKFVNEHPAEELIYTDGNNLIKNLTVIGNVVFEKGVKVEGLLQNIKFDKDNILLINTDQKFKGFLEMQNIDAENVTVDTINDFKPKRSISLGKYKEIHVENLTIDGLINNVSITDIERNAIKIFGNQEIDSTKYYFQHLFVNDFRAKTIETVKIPQDLLLINGGNYQLHNSIEFNNLTVKNLIVNENLNAIPVKNGKLDVILVDLDEEQRITGHKIFENVQVLNPIDLQGQIDNKELSKTNPVVRIEKEIVLEGDRVITGNVTVEDYAAADDVFAKGEILSLGNLQDKGLRLDAVKVPVHLNFKQQIKVNLIFYHNIVFLMNGDFLKVGDLFVDKVNGIFVSSLVTTGSNEPQIITGWKRIKNDVTITGNATLNTVNDINLEHFENDVLKISGDQVIAGNHFLKSVTTNRINGNEIYLKNVALEDLHKDHKRDILITTPSIKLNSIKVNDLVVKNGTINGHNFDHIINDSVFLDTPSLITGHKTFKQLTIKEIFVHEGMDKGVVPKLVEKANGIFEIQGDIQLPQLSIESLVVKKRLNQIPVDQLDKMSLNKMKLKVYGNVKFHHVVVIGQAFIEDDRINNVSITRMHEDSVKIDEHHEFEAASFENGIKSSQPLSLNGELLGIDLLNLVQSDNANEIYLKNKVFNNDVFVHGNLFFNGFVSGVNFTDLCEFVHLPYLKNDKDLVVEGNAYFLKGPSINYVNNVYLENLKHKFNFSNKRHVVNPIKHFETIIFEGNVIVDQFVNNVDLRIVGDTYFSKSKDQFVTANISFNDGIVFEKDVSAKDAIVLGEIYGIDLLELKHSVLLDGEDQLFSVPVVLKSAHINALNGDEYTLNGYNLETDFMRYDKGNIVTGRKTVNSLKIREVIIDKNINIQGVDILKWFQHSVLKNGVFKISGRTTFKDSVTFYNGLSVHKNMNGIIFNKDTVLTRSYPQVISGKKVFCNSDSVLHFQSLNLKGNWNNNDVKELFDNQALDAPNVRFYSPISFSKSINATNVNIENYRGVNVNELIRNVTNFHQFVTNEKYDYLYDMAVKVENSFSNQAYYLNYYKLIQTFTKTRYAFSIIKSNKKDNLFAIVPKAVTFTIKLLEWNDDNGLFKTDAGEIVFDKDITFMKPLQFNDTTNIYMEIFDDKNKSSTGEKQGNMYIFNDPSTTLDLNYQISNTSILDVMPMTIPEFKNTNCMAVLKTNKLLIYCESVDNKDEKLNLQQETEIPGIVAVEHVVINDYYTIFVVLNNRKFNKKKEAQIEILKYDDGSFKIIQKIFVVQPSSISAIKFKDSYYFAVVSQQVKDAQYPGIVHIRRLNLKTQQFDKYQDIQLQSPFQIKFSILPSDELVLYVLTNTPTQPFIVFVYKGIVGFKEKIIASTLPKLDEIHCFSPSHRHFVYAKSGDNTLLMEASFIGKNHP</sequence>